<protein>
    <submittedName>
        <fullName evidence="2">Uncharacterized protein</fullName>
    </submittedName>
</protein>
<accession>A0AA40AN96</accession>
<comment type="caution">
    <text evidence="2">The sequence shown here is derived from an EMBL/GenBank/DDBJ whole genome shotgun (WGS) entry which is preliminary data.</text>
</comment>
<dbReference type="AlphaFoldDB" id="A0AA40AN96"/>
<evidence type="ECO:0000256" key="1">
    <source>
        <dbReference type="SAM" id="MobiDB-lite"/>
    </source>
</evidence>
<organism evidence="2 3">
    <name type="scientific">Apiosordaria backusii</name>
    <dbReference type="NCBI Taxonomy" id="314023"/>
    <lineage>
        <taxon>Eukaryota</taxon>
        <taxon>Fungi</taxon>
        <taxon>Dikarya</taxon>
        <taxon>Ascomycota</taxon>
        <taxon>Pezizomycotina</taxon>
        <taxon>Sordariomycetes</taxon>
        <taxon>Sordariomycetidae</taxon>
        <taxon>Sordariales</taxon>
        <taxon>Lasiosphaeriaceae</taxon>
        <taxon>Apiosordaria</taxon>
    </lineage>
</organism>
<proteinExistence type="predicted"/>
<evidence type="ECO:0000313" key="2">
    <source>
        <dbReference type="EMBL" id="KAK0718952.1"/>
    </source>
</evidence>
<sequence length="220" mass="24160">MRPGSDGKWDMGVIRLGCLTDETIDCRARVWCELARGVLSRSWVVLGQNSRETCLPMLDGGAPELQMSGSRFLVQVCTDRASILHEQISEPTSIPQSRSPGPASQQQQHPTRAPAHYRDHQILPSQHRALGRRPTTMTTSPSNIKKAGVGRKAAKTEPSRRCRGPISQLDFLLVRIASMRCSPVRSSYRSTNARLPTPSRNCDCVDAKIGSCGQAKKAGR</sequence>
<gene>
    <name evidence="2" type="ORF">B0T21DRAFT_395909</name>
</gene>
<reference evidence="2" key="1">
    <citation type="submission" date="2023-06" db="EMBL/GenBank/DDBJ databases">
        <title>Genome-scale phylogeny and comparative genomics of the fungal order Sordariales.</title>
        <authorList>
            <consortium name="Lawrence Berkeley National Laboratory"/>
            <person name="Hensen N."/>
            <person name="Bonometti L."/>
            <person name="Westerberg I."/>
            <person name="Brannstrom I.O."/>
            <person name="Guillou S."/>
            <person name="Cros-Aarteil S."/>
            <person name="Calhoun S."/>
            <person name="Haridas S."/>
            <person name="Kuo A."/>
            <person name="Mondo S."/>
            <person name="Pangilinan J."/>
            <person name="Riley R."/>
            <person name="Labutti K."/>
            <person name="Andreopoulos B."/>
            <person name="Lipzen A."/>
            <person name="Chen C."/>
            <person name="Yanf M."/>
            <person name="Daum C."/>
            <person name="Ng V."/>
            <person name="Clum A."/>
            <person name="Steindorff A."/>
            <person name="Ohm R."/>
            <person name="Martin F."/>
            <person name="Silar P."/>
            <person name="Natvig D."/>
            <person name="Lalanne C."/>
            <person name="Gautier V."/>
            <person name="Ament-Velasquez S.L."/>
            <person name="Kruys A."/>
            <person name="Hutchinson M.I."/>
            <person name="Powell A.J."/>
            <person name="Barry K."/>
            <person name="Miller A.N."/>
            <person name="Grigoriev I.V."/>
            <person name="Debuchy R."/>
            <person name="Gladieux P."/>
            <person name="Thoren M.H."/>
            <person name="Johannesson H."/>
        </authorList>
    </citation>
    <scope>NUCLEOTIDE SEQUENCE</scope>
    <source>
        <strain evidence="2">CBS 540.89</strain>
    </source>
</reference>
<feature type="region of interest" description="Disordered" evidence="1">
    <location>
        <begin position="89"/>
        <end position="119"/>
    </location>
</feature>
<dbReference type="Proteomes" id="UP001172159">
    <property type="component" value="Unassembled WGS sequence"/>
</dbReference>
<name>A0AA40AN96_9PEZI</name>
<evidence type="ECO:0000313" key="3">
    <source>
        <dbReference type="Proteomes" id="UP001172159"/>
    </source>
</evidence>
<dbReference type="EMBL" id="JAUKTV010000013">
    <property type="protein sequence ID" value="KAK0718952.1"/>
    <property type="molecule type" value="Genomic_DNA"/>
</dbReference>
<keyword evidence="3" id="KW-1185">Reference proteome</keyword>
<feature type="region of interest" description="Disordered" evidence="1">
    <location>
        <begin position="131"/>
        <end position="161"/>
    </location>
</feature>
<feature type="compositionally biased region" description="Polar residues" evidence="1">
    <location>
        <begin position="89"/>
        <end position="110"/>
    </location>
</feature>